<feature type="region of interest" description="Disordered" evidence="2">
    <location>
        <begin position="56"/>
        <end position="197"/>
    </location>
</feature>
<keyword evidence="1" id="KW-0863">Zinc-finger</keyword>
<accession>A0A316YYB3</accession>
<feature type="compositionally biased region" description="Gly residues" evidence="2">
    <location>
        <begin position="1026"/>
        <end position="1037"/>
    </location>
</feature>
<feature type="region of interest" description="Disordered" evidence="2">
    <location>
        <begin position="408"/>
        <end position="462"/>
    </location>
</feature>
<dbReference type="OrthoDB" id="8062037at2759"/>
<dbReference type="SMART" id="SM00184">
    <property type="entry name" value="RING"/>
    <property type="match status" value="1"/>
</dbReference>
<dbReference type="Pfam" id="PF13639">
    <property type="entry name" value="zf-RING_2"/>
    <property type="match status" value="1"/>
</dbReference>
<evidence type="ECO:0000259" key="3">
    <source>
        <dbReference type="PROSITE" id="PS50089"/>
    </source>
</evidence>
<feature type="compositionally biased region" description="Basic and acidic residues" evidence="2">
    <location>
        <begin position="928"/>
        <end position="937"/>
    </location>
</feature>
<feature type="compositionally biased region" description="Basic and acidic residues" evidence="2">
    <location>
        <begin position="1184"/>
        <end position="1196"/>
    </location>
</feature>
<dbReference type="Gene3D" id="3.30.40.10">
    <property type="entry name" value="Zinc/RING finger domain, C3HC4 (zinc finger)"/>
    <property type="match status" value="1"/>
</dbReference>
<dbReference type="GO" id="GO:0008270">
    <property type="term" value="F:zinc ion binding"/>
    <property type="evidence" value="ECO:0007669"/>
    <property type="project" value="UniProtKB-KW"/>
</dbReference>
<feature type="compositionally biased region" description="Basic and acidic residues" evidence="2">
    <location>
        <begin position="822"/>
        <end position="831"/>
    </location>
</feature>
<dbReference type="PANTHER" id="PTHR46171:SF3">
    <property type="entry name" value="GH10160P"/>
    <property type="match status" value="1"/>
</dbReference>
<feature type="compositionally biased region" description="Polar residues" evidence="2">
    <location>
        <begin position="728"/>
        <end position="744"/>
    </location>
</feature>
<dbReference type="PROSITE" id="PS50089">
    <property type="entry name" value="ZF_RING_2"/>
    <property type="match status" value="1"/>
</dbReference>
<dbReference type="EMBL" id="KZ819634">
    <property type="protein sequence ID" value="PWN93073.1"/>
    <property type="molecule type" value="Genomic_DNA"/>
</dbReference>
<proteinExistence type="predicted"/>
<protein>
    <recommendedName>
        <fullName evidence="3">RING-type domain-containing protein</fullName>
    </recommendedName>
</protein>
<dbReference type="InParanoid" id="A0A316YYB3"/>
<evidence type="ECO:0000256" key="2">
    <source>
        <dbReference type="SAM" id="MobiDB-lite"/>
    </source>
</evidence>
<dbReference type="PANTHER" id="PTHR46171">
    <property type="entry name" value="GH10160P"/>
    <property type="match status" value="1"/>
</dbReference>
<keyword evidence="1" id="KW-0479">Metal-binding</keyword>
<dbReference type="Proteomes" id="UP000245768">
    <property type="component" value="Unassembled WGS sequence"/>
</dbReference>
<feature type="domain" description="RING-type" evidence="3">
    <location>
        <begin position="1392"/>
        <end position="1433"/>
    </location>
</feature>
<gene>
    <name evidence="4" type="ORF">FA10DRAFT_263778</name>
</gene>
<feature type="compositionally biased region" description="Low complexity" evidence="2">
    <location>
        <begin position="1128"/>
        <end position="1143"/>
    </location>
</feature>
<feature type="region of interest" description="Disordered" evidence="2">
    <location>
        <begin position="1"/>
        <end position="42"/>
    </location>
</feature>
<evidence type="ECO:0000256" key="1">
    <source>
        <dbReference type="PROSITE-ProRule" id="PRU00175"/>
    </source>
</evidence>
<feature type="compositionally biased region" description="Low complexity" evidence="2">
    <location>
        <begin position="688"/>
        <end position="701"/>
    </location>
</feature>
<feature type="region of interest" description="Disordered" evidence="2">
    <location>
        <begin position="1025"/>
        <end position="1092"/>
    </location>
</feature>
<feature type="region of interest" description="Disordered" evidence="2">
    <location>
        <begin position="307"/>
        <end position="342"/>
    </location>
</feature>
<reference evidence="4 5" key="1">
    <citation type="journal article" date="2018" name="Mol. Biol. Evol.">
        <title>Broad Genomic Sampling Reveals a Smut Pathogenic Ancestry of the Fungal Clade Ustilaginomycotina.</title>
        <authorList>
            <person name="Kijpornyongpan T."/>
            <person name="Mondo S.J."/>
            <person name="Barry K."/>
            <person name="Sandor L."/>
            <person name="Lee J."/>
            <person name="Lipzen A."/>
            <person name="Pangilinan J."/>
            <person name="LaButti K."/>
            <person name="Hainaut M."/>
            <person name="Henrissat B."/>
            <person name="Grigoriev I.V."/>
            <person name="Spatafora J.W."/>
            <person name="Aime M.C."/>
        </authorList>
    </citation>
    <scope>NUCLEOTIDE SEQUENCE [LARGE SCALE GENOMIC DNA]</scope>
    <source>
        <strain evidence="4 5">MCA 4198</strain>
    </source>
</reference>
<feature type="compositionally biased region" description="Low complexity" evidence="2">
    <location>
        <begin position="749"/>
        <end position="763"/>
    </location>
</feature>
<dbReference type="GeneID" id="37042282"/>
<dbReference type="RefSeq" id="XP_025380271.1">
    <property type="nucleotide sequence ID" value="XM_025520366.1"/>
</dbReference>
<feature type="compositionally biased region" description="Low complexity" evidence="2">
    <location>
        <begin position="100"/>
        <end position="145"/>
    </location>
</feature>
<feature type="region of interest" description="Disordered" evidence="2">
    <location>
        <begin position="356"/>
        <end position="391"/>
    </location>
</feature>
<feature type="compositionally biased region" description="Polar residues" evidence="2">
    <location>
        <begin position="702"/>
        <end position="713"/>
    </location>
</feature>
<feature type="compositionally biased region" description="Low complexity" evidence="2">
    <location>
        <begin position="23"/>
        <end position="39"/>
    </location>
</feature>
<dbReference type="STRING" id="215250.A0A316YYB3"/>
<dbReference type="CDD" id="cd16473">
    <property type="entry name" value="RING-H2_RNF103"/>
    <property type="match status" value="1"/>
</dbReference>
<feature type="compositionally biased region" description="Low complexity" evidence="2">
    <location>
        <begin position="1342"/>
        <end position="1353"/>
    </location>
</feature>
<feature type="compositionally biased region" description="Basic residues" evidence="2">
    <location>
        <begin position="146"/>
        <end position="158"/>
    </location>
</feature>
<feature type="region of interest" description="Disordered" evidence="2">
    <location>
        <begin position="684"/>
        <end position="834"/>
    </location>
</feature>
<sequence>MPTAAVVSTRTRPYLSSTRRSGGEAASTSATGSASASSSNVMTEADRACIFTGLRPATAIQIDRDDDPQTPSSTFKRSFEQAISPIGSPIGRQGSSLDISTPSAATPSASGGSSSSMRATTASSSNASGLSLRPSHSITASPSSSTRRRAPWKRRRSGAHQQLESDETDRRSTQGPSSTASSGPPRPPPQSPPAFNFSRAFDESISNVNLDNFGSSILANAMRYMDHTNPNHSHDLTSEERGAVTAGPTTFPPAQGGLDTRWEPASEADIEVDRRTFQASQSRAESIVSSVDYNYYHECAALGLCEDGTNADEPHNQQQQQQQQQQPEQQEQQGAQQQSDGSRLFRFRPFDDLVTTSSSARDVLEGEDDARDGESEINIGESAAGEEVRLPRSTTRYLQEYWDLSSHDSRLSSNNVNSRRSHPRLPSIDTRLSRASASSRPSSSFSLRQRNNANNINSNSNNSASEVIDLTLSPPPEDALLRTQAWTSRGLRSDDDSASLEDAVGLIRFDWESSRDEQPEHLPTRLPDLGVPRPESSLSMSSRYSDTSISASASASAVDWSLNRISEREEERLRSVRRDSPSLENLVVDNSDNSTVAAEMLPSAREHRQMAPRSTISSVRRWERSIQRIRDHAQTPNMSAFTDRDINDDSSWPNLRATADQLDSLVAESRRLRWENVETFGHLRSTSRRSSSAHRMSSASSPLDSEQHSSPLARSSRDHSLTLAGEHPSSSAFNGSTDAFSFTRPSHFLTPRPSLRLRTSRSSMQDRNAPSLSSDNGMPEQSPTTEQTSNSTRRSLLSHRHVRPGPEPRPDDAAVTGTNRLHVPERGDTIRQRNARRPAEDWLMDIDDQIEDMALRRRRLFHGETSSEGEHSNALTAWRASDRAAASVEEQRRIMTTYRAMEFPDPESTVPGNPSRHPLRPLLAGGRGNEERIEAAHLRGTNSGTDDDVPQLPSLRSRSPLSFSFAEADGHHRQQPHDHQQRGPGSYHRRLQALLASSDASSSAVASSSQRNPILRPFVLSSYLSGGSGSSDAGSGGASVTRRTPAPPFSTYTRQSNLEEAEDERGVRSSELRRGPGERTDEGNGNNDDNLIVEMENVRRRILAVTDVVNGLEGLVGALPPPPSSLHATSSARPASSAAPAAAGESTHLDNERRARGVPHFWNSDRLDDDTPGALSSQLSRLQRIRERREREERRSRAVSMVSNESQPASSSVSATATAGAEADGAIEDGPPRLHFNRPRDVFSDIFLRATGSSRYGSAADSIVDDPANYLTDEQFAMRNSYEHLMRLSMQLGEARPKGAPADVVAKFPTCTYRVWQGGSCADPLVFGVKGEGEKACSEALSSSTTFPSDTSPAISADRKGKRRAVDPLDAVATDDLPLQTVARLAERETRCAVCLETYDGLDMLMSLPCDHSFHEICIKSWLQGARTCPCCRRDVCEPKSTCNRGEMRLSGGTGRDRPNEVYL</sequence>
<feature type="compositionally biased region" description="Low complexity" evidence="2">
    <location>
        <begin position="173"/>
        <end position="183"/>
    </location>
</feature>
<feature type="compositionally biased region" description="Low complexity" evidence="2">
    <location>
        <begin position="433"/>
        <end position="462"/>
    </location>
</feature>
<feature type="compositionally biased region" description="Basic and acidic residues" evidence="2">
    <location>
        <begin position="1064"/>
        <end position="1082"/>
    </location>
</feature>
<evidence type="ECO:0000313" key="4">
    <source>
        <dbReference type="EMBL" id="PWN93073.1"/>
    </source>
</evidence>
<evidence type="ECO:0000313" key="5">
    <source>
        <dbReference type="Proteomes" id="UP000245768"/>
    </source>
</evidence>
<organism evidence="4 5">
    <name type="scientific">Acaromyces ingoldii</name>
    <dbReference type="NCBI Taxonomy" id="215250"/>
    <lineage>
        <taxon>Eukaryota</taxon>
        <taxon>Fungi</taxon>
        <taxon>Dikarya</taxon>
        <taxon>Basidiomycota</taxon>
        <taxon>Ustilaginomycotina</taxon>
        <taxon>Exobasidiomycetes</taxon>
        <taxon>Exobasidiales</taxon>
        <taxon>Cryptobasidiaceae</taxon>
        <taxon>Acaromyces</taxon>
    </lineage>
</organism>
<dbReference type="GO" id="GO:0016567">
    <property type="term" value="P:protein ubiquitination"/>
    <property type="evidence" value="ECO:0007669"/>
    <property type="project" value="TreeGrafter"/>
</dbReference>
<feature type="region of interest" description="Disordered" evidence="2">
    <location>
        <begin position="903"/>
        <end position="957"/>
    </location>
</feature>
<feature type="compositionally biased region" description="Low complexity" evidence="2">
    <location>
        <begin position="317"/>
        <end position="338"/>
    </location>
</feature>
<dbReference type="InterPro" id="IPR013083">
    <property type="entry name" value="Znf_RING/FYVE/PHD"/>
</dbReference>
<dbReference type="SUPFAM" id="SSF57850">
    <property type="entry name" value="RING/U-box"/>
    <property type="match status" value="1"/>
</dbReference>
<feature type="region of interest" description="Disordered" evidence="2">
    <location>
        <begin position="1123"/>
        <end position="1235"/>
    </location>
</feature>
<feature type="region of interest" description="Disordered" evidence="2">
    <location>
        <begin position="515"/>
        <end position="544"/>
    </location>
</feature>
<keyword evidence="1" id="KW-0862">Zinc</keyword>
<feature type="compositionally biased region" description="Polar residues" evidence="2">
    <location>
        <begin position="765"/>
        <end position="795"/>
    </location>
</feature>
<feature type="compositionally biased region" description="Low complexity" evidence="2">
    <location>
        <begin position="1202"/>
        <end position="1224"/>
    </location>
</feature>
<dbReference type="GO" id="GO:0061630">
    <property type="term" value="F:ubiquitin protein ligase activity"/>
    <property type="evidence" value="ECO:0007669"/>
    <property type="project" value="TreeGrafter"/>
</dbReference>
<keyword evidence="5" id="KW-1185">Reference proteome</keyword>
<dbReference type="InterPro" id="IPR001841">
    <property type="entry name" value="Znf_RING"/>
</dbReference>
<name>A0A316YYB3_9BASI</name>
<feature type="region of interest" description="Disordered" evidence="2">
    <location>
        <begin position="1342"/>
        <end position="1361"/>
    </location>
</feature>
<feature type="compositionally biased region" description="Polar residues" evidence="2">
    <location>
        <begin position="1"/>
        <end position="20"/>
    </location>
</feature>